<accession>A0A367L6X8</accession>
<gene>
    <name evidence="1" type="ORF">L249_8623</name>
</gene>
<keyword evidence="2" id="KW-1185">Reference proteome</keyword>
<sequence length="132" mass="14264">MALDGKVVLSASSTLSTSVEASSYSFEREATRGGSRISGMDGRRSIDISEGRRLTDAKVGLLRYGMTTSSSPSESESESTLVCLKSAYPKLFSVVLDEPDVWVCRLETVRVELVVGDLFSENFQSRVILSGA</sequence>
<protein>
    <submittedName>
        <fullName evidence="1">Uncharacterized protein</fullName>
    </submittedName>
</protein>
<comment type="caution">
    <text evidence="1">The sequence shown here is derived from an EMBL/GenBank/DDBJ whole genome shotgun (WGS) entry which is preliminary data.</text>
</comment>
<proteinExistence type="predicted"/>
<dbReference type="EMBL" id="LKCN02000013">
    <property type="protein sequence ID" value="RCI10183.1"/>
    <property type="molecule type" value="Genomic_DNA"/>
</dbReference>
<dbReference type="Proteomes" id="UP000253664">
    <property type="component" value="Unassembled WGS sequence"/>
</dbReference>
<dbReference type="AlphaFoldDB" id="A0A367L6X8"/>
<evidence type="ECO:0000313" key="2">
    <source>
        <dbReference type="Proteomes" id="UP000253664"/>
    </source>
</evidence>
<reference evidence="1 2" key="1">
    <citation type="journal article" date="2015" name="BMC Genomics">
        <title>Insights from the genome of Ophiocordyceps polyrhachis-furcata to pathogenicity and host specificity in insect fungi.</title>
        <authorList>
            <person name="Wichadakul D."/>
            <person name="Kobmoo N."/>
            <person name="Ingsriswang S."/>
            <person name="Tangphatsornruang S."/>
            <person name="Chantasingh D."/>
            <person name="Luangsa-ard J.J."/>
            <person name="Eurwilaichitr L."/>
        </authorList>
    </citation>
    <scope>NUCLEOTIDE SEQUENCE [LARGE SCALE GENOMIC DNA]</scope>
    <source>
        <strain evidence="1 2">BCC 54312</strain>
    </source>
</reference>
<evidence type="ECO:0000313" key="1">
    <source>
        <dbReference type="EMBL" id="RCI10183.1"/>
    </source>
</evidence>
<name>A0A367L6X8_9HYPO</name>
<organism evidence="1 2">
    <name type="scientific">Ophiocordyceps polyrhachis-furcata BCC 54312</name>
    <dbReference type="NCBI Taxonomy" id="1330021"/>
    <lineage>
        <taxon>Eukaryota</taxon>
        <taxon>Fungi</taxon>
        <taxon>Dikarya</taxon>
        <taxon>Ascomycota</taxon>
        <taxon>Pezizomycotina</taxon>
        <taxon>Sordariomycetes</taxon>
        <taxon>Hypocreomycetidae</taxon>
        <taxon>Hypocreales</taxon>
        <taxon>Ophiocordycipitaceae</taxon>
        <taxon>Ophiocordyceps</taxon>
    </lineage>
</organism>